<comment type="caution">
    <text evidence="2">The sequence shown here is derived from an EMBL/GenBank/DDBJ whole genome shotgun (WGS) entry which is preliminary data.</text>
</comment>
<sequence length="235" mass="27666">MDGLSTDGTIDVAKEYKAKFNKIRIYSEKDRGIYDAMNKGIDLAMGCWLFFMGSDDFFYETQTLEKLSQYTHVDDNTVLYGNVYSTRFNGFYDGEFTYSKLTKKNICHQSMFFNKKIFKMIGKFDLKYVCHADWDHNFRWFFSSKIKGIYVDQIIANYADGGFSSINQDHVFNKDKFFKIITLGVGKLTFSELIIDCNEAICLYKKQKNYFKLFVAYILKFSFKIFAKIENHFIL</sequence>
<accession>A0ABP9CU90</accession>
<evidence type="ECO:0000313" key="3">
    <source>
        <dbReference type="Proteomes" id="UP001501433"/>
    </source>
</evidence>
<dbReference type="SUPFAM" id="SSF53448">
    <property type="entry name" value="Nucleotide-diphospho-sugar transferases"/>
    <property type="match status" value="1"/>
</dbReference>
<reference evidence="3" key="1">
    <citation type="journal article" date="2019" name="Int. J. Syst. Evol. Microbiol.">
        <title>The Global Catalogue of Microorganisms (GCM) 10K type strain sequencing project: providing services to taxonomists for standard genome sequencing and annotation.</title>
        <authorList>
            <consortium name="The Broad Institute Genomics Platform"/>
            <consortium name="The Broad Institute Genome Sequencing Center for Infectious Disease"/>
            <person name="Wu L."/>
            <person name="Ma J."/>
        </authorList>
    </citation>
    <scope>NUCLEOTIDE SEQUENCE [LARGE SCALE GENOMIC DNA]</scope>
    <source>
        <strain evidence="3">JCM 18325</strain>
    </source>
</reference>
<dbReference type="EMBL" id="BAABJW010000004">
    <property type="protein sequence ID" value="GAA4815318.1"/>
    <property type="molecule type" value="Genomic_DNA"/>
</dbReference>
<gene>
    <name evidence="2" type="ORF">GCM10023330_24220</name>
</gene>
<protein>
    <recommendedName>
        <fullName evidence="1">Glycosyltransferase 2-like domain-containing protein</fullName>
    </recommendedName>
</protein>
<proteinExistence type="predicted"/>
<evidence type="ECO:0000259" key="1">
    <source>
        <dbReference type="Pfam" id="PF00535"/>
    </source>
</evidence>
<evidence type="ECO:0000313" key="2">
    <source>
        <dbReference type="EMBL" id="GAA4815318.1"/>
    </source>
</evidence>
<name>A0ABP9CU90_9FLAO</name>
<dbReference type="PANTHER" id="PTHR22916">
    <property type="entry name" value="GLYCOSYLTRANSFERASE"/>
    <property type="match status" value="1"/>
</dbReference>
<dbReference type="PANTHER" id="PTHR22916:SF3">
    <property type="entry name" value="UDP-GLCNAC:BETAGAL BETA-1,3-N-ACETYLGLUCOSAMINYLTRANSFERASE-LIKE PROTEIN 1"/>
    <property type="match status" value="1"/>
</dbReference>
<feature type="domain" description="Glycosyltransferase 2-like" evidence="1">
    <location>
        <begin position="2"/>
        <end position="95"/>
    </location>
</feature>
<dbReference type="Gene3D" id="3.90.550.10">
    <property type="entry name" value="Spore Coat Polysaccharide Biosynthesis Protein SpsA, Chain A"/>
    <property type="match status" value="1"/>
</dbReference>
<keyword evidence="3" id="KW-1185">Reference proteome</keyword>
<dbReference type="InterPro" id="IPR029044">
    <property type="entry name" value="Nucleotide-diphossugar_trans"/>
</dbReference>
<dbReference type="Pfam" id="PF00535">
    <property type="entry name" value="Glycos_transf_2"/>
    <property type="match status" value="1"/>
</dbReference>
<dbReference type="Proteomes" id="UP001501433">
    <property type="component" value="Unassembled WGS sequence"/>
</dbReference>
<dbReference type="InterPro" id="IPR001173">
    <property type="entry name" value="Glyco_trans_2-like"/>
</dbReference>
<organism evidence="2 3">
    <name type="scientific">Litoribaculum gwangyangense</name>
    <dbReference type="NCBI Taxonomy" id="1130722"/>
    <lineage>
        <taxon>Bacteria</taxon>
        <taxon>Pseudomonadati</taxon>
        <taxon>Bacteroidota</taxon>
        <taxon>Flavobacteriia</taxon>
        <taxon>Flavobacteriales</taxon>
        <taxon>Flavobacteriaceae</taxon>
        <taxon>Litoribaculum</taxon>
    </lineage>
</organism>